<organism evidence="2 3">
    <name type="scientific">Streptomyces capitiformicae</name>
    <dbReference type="NCBI Taxonomy" id="2014920"/>
    <lineage>
        <taxon>Bacteria</taxon>
        <taxon>Bacillati</taxon>
        <taxon>Actinomycetota</taxon>
        <taxon>Actinomycetes</taxon>
        <taxon>Kitasatosporales</taxon>
        <taxon>Streptomycetaceae</taxon>
        <taxon>Streptomyces</taxon>
    </lineage>
</organism>
<proteinExistence type="predicted"/>
<dbReference type="EMBL" id="BNAT01000002">
    <property type="protein sequence ID" value="GHH82858.1"/>
    <property type="molecule type" value="Genomic_DNA"/>
</dbReference>
<evidence type="ECO:0000259" key="1">
    <source>
        <dbReference type="SMART" id="SM00255"/>
    </source>
</evidence>
<dbReference type="RefSeq" id="WP_189780969.1">
    <property type="nucleotide sequence ID" value="NZ_BNAT01000002.1"/>
</dbReference>
<reference evidence="2" key="1">
    <citation type="journal article" date="2014" name="Int. J. Syst. Evol. Microbiol.">
        <title>Complete genome sequence of Corynebacterium casei LMG S-19264T (=DSM 44701T), isolated from a smear-ripened cheese.</title>
        <authorList>
            <consortium name="US DOE Joint Genome Institute (JGI-PGF)"/>
            <person name="Walter F."/>
            <person name="Albersmeier A."/>
            <person name="Kalinowski J."/>
            <person name="Ruckert C."/>
        </authorList>
    </citation>
    <scope>NUCLEOTIDE SEQUENCE</scope>
    <source>
        <strain evidence="2">CGMCC 4.7403</strain>
    </source>
</reference>
<dbReference type="InterPro" id="IPR000157">
    <property type="entry name" value="TIR_dom"/>
</dbReference>
<evidence type="ECO:0000313" key="3">
    <source>
        <dbReference type="Proteomes" id="UP000603227"/>
    </source>
</evidence>
<comment type="caution">
    <text evidence="2">The sequence shown here is derived from an EMBL/GenBank/DDBJ whole genome shotgun (WGS) entry which is preliminary data.</text>
</comment>
<dbReference type="AlphaFoldDB" id="A0A919L3R9"/>
<evidence type="ECO:0000313" key="2">
    <source>
        <dbReference type="EMBL" id="GHH82858.1"/>
    </source>
</evidence>
<sequence>MDANPAGQGNRIFVSYAHLDDELLNQAVEHFTSDLRSFYSAKTGGTLEVFFDRESIGWGTDWRRRIDSELRGASIFMPIITMQYFNRPACREELNAFHGSAELLGAKYLLLPIVIMGASGITADSQMPEVRLIERIQFENLEEAFLAGRGTREWREALSRIADKLVTIISQAEENLSAVAAVAGVEKSEELNEEFDLFQHFEQLNQLGEALTPELEAATQDLTTWCTVVQEEMQKFSPTSPAVLRSRSVVMAAAVREPSLKLQESATTFAQSVTEADALLRAVVSQLVGVNTSHGATLAEKIIADVTQGSTDLQEFLEGLGEILEMLKTMEIMSVPLRKAIKPGRIGFTKLQDSIKTIDGWRGLSIR</sequence>
<dbReference type="Proteomes" id="UP000603227">
    <property type="component" value="Unassembled WGS sequence"/>
</dbReference>
<feature type="domain" description="TIR" evidence="1">
    <location>
        <begin position="9"/>
        <end position="164"/>
    </location>
</feature>
<dbReference type="GO" id="GO:0007165">
    <property type="term" value="P:signal transduction"/>
    <property type="evidence" value="ECO:0007669"/>
    <property type="project" value="InterPro"/>
</dbReference>
<name>A0A919L3R9_9ACTN</name>
<reference evidence="2" key="2">
    <citation type="submission" date="2020-09" db="EMBL/GenBank/DDBJ databases">
        <authorList>
            <person name="Sun Q."/>
            <person name="Zhou Y."/>
        </authorList>
    </citation>
    <scope>NUCLEOTIDE SEQUENCE</scope>
    <source>
        <strain evidence="2">CGMCC 4.7403</strain>
    </source>
</reference>
<accession>A0A919L3R9</accession>
<dbReference type="InterPro" id="IPR035897">
    <property type="entry name" value="Toll_tir_struct_dom_sf"/>
</dbReference>
<dbReference type="Gene3D" id="3.40.50.10140">
    <property type="entry name" value="Toll/interleukin-1 receptor homology (TIR) domain"/>
    <property type="match status" value="1"/>
</dbReference>
<keyword evidence="3" id="KW-1185">Reference proteome</keyword>
<dbReference type="SMART" id="SM00255">
    <property type="entry name" value="TIR"/>
    <property type="match status" value="1"/>
</dbReference>
<protein>
    <recommendedName>
        <fullName evidence="1">TIR domain-containing protein</fullName>
    </recommendedName>
</protein>
<gene>
    <name evidence="2" type="ORF">GCM10017771_08200</name>
</gene>
<dbReference type="Pfam" id="PF13676">
    <property type="entry name" value="TIR_2"/>
    <property type="match status" value="1"/>
</dbReference>
<dbReference type="SUPFAM" id="SSF52200">
    <property type="entry name" value="Toll/Interleukin receptor TIR domain"/>
    <property type="match status" value="1"/>
</dbReference>